<protein>
    <submittedName>
        <fullName evidence="1">Antitoxin component HigA of HigAB toxin-antitoxin module</fullName>
    </submittedName>
</protein>
<dbReference type="RefSeq" id="WP_184249037.1">
    <property type="nucleotide sequence ID" value="NZ_JACHLR010000021.1"/>
</dbReference>
<dbReference type="Proteomes" id="UP000555448">
    <property type="component" value="Unassembled WGS sequence"/>
</dbReference>
<keyword evidence="2" id="KW-1185">Reference proteome</keyword>
<name>A0A7W7KCR4_9SPHN</name>
<organism evidence="1 2">
    <name type="scientific">Novosphingobium chloroacetimidivorans</name>
    <dbReference type="NCBI Taxonomy" id="1428314"/>
    <lineage>
        <taxon>Bacteria</taxon>
        <taxon>Pseudomonadati</taxon>
        <taxon>Pseudomonadota</taxon>
        <taxon>Alphaproteobacteria</taxon>
        <taxon>Sphingomonadales</taxon>
        <taxon>Sphingomonadaceae</taxon>
        <taxon>Novosphingobium</taxon>
    </lineage>
</organism>
<evidence type="ECO:0000313" key="1">
    <source>
        <dbReference type="EMBL" id="MBB4860381.1"/>
    </source>
</evidence>
<proteinExistence type="predicted"/>
<dbReference type="AlphaFoldDB" id="A0A7W7KCR4"/>
<accession>A0A7W7KCR4</accession>
<reference evidence="1 2" key="1">
    <citation type="submission" date="2020-08" db="EMBL/GenBank/DDBJ databases">
        <title>Functional genomics of gut bacteria from endangered species of beetles.</title>
        <authorList>
            <person name="Carlos-Shanley C."/>
        </authorList>
    </citation>
    <scope>NUCLEOTIDE SEQUENCE [LARGE SCALE GENOMIC DNA]</scope>
    <source>
        <strain evidence="1 2">S00245</strain>
    </source>
</reference>
<gene>
    <name evidence="1" type="ORF">HNO88_003724</name>
</gene>
<dbReference type="EMBL" id="JACHLR010000021">
    <property type="protein sequence ID" value="MBB4860381.1"/>
    <property type="molecule type" value="Genomic_DNA"/>
</dbReference>
<evidence type="ECO:0000313" key="2">
    <source>
        <dbReference type="Proteomes" id="UP000555448"/>
    </source>
</evidence>
<comment type="caution">
    <text evidence="1">The sequence shown here is derived from an EMBL/GenBank/DDBJ whole genome shotgun (WGS) entry which is preliminary data.</text>
</comment>
<sequence>MEYYFVYSRATGEILARNSGPEGASLLGSNNEERGNFVVPYSIWDSYPVDLDGIKAVAAARLDQAAEAFRLQFITPGAAQAMTYQTKAAEAVAYLADDTAPVPFLSAEAQACGMTVADLALEVSARAASWTVIGAQIEALRMSRKLTIQQAANLAEIAQAMVVDWSAAVPDVAN</sequence>